<comment type="similarity">
    <text evidence="4">Belongs to the glycosyltransferase 16 (GT16) protein family.</text>
</comment>
<evidence type="ECO:0000256" key="2">
    <source>
        <dbReference type="ARBA" id="ARBA00004323"/>
    </source>
</evidence>
<evidence type="ECO:0000256" key="19">
    <source>
        <dbReference type="ARBA" id="ARBA00031203"/>
    </source>
</evidence>
<evidence type="ECO:0000256" key="11">
    <source>
        <dbReference type="ARBA" id="ARBA00022968"/>
    </source>
</evidence>
<dbReference type="GO" id="GO:0000139">
    <property type="term" value="C:Golgi membrane"/>
    <property type="evidence" value="ECO:0007669"/>
    <property type="project" value="UniProtKB-SubCell"/>
</dbReference>
<comment type="cofactor">
    <cofactor evidence="1 24">
        <name>Mn(2+)</name>
        <dbReference type="ChEBI" id="CHEBI:29035"/>
    </cofactor>
</comment>
<feature type="disulfide bond" evidence="25">
    <location>
        <begin position="189"/>
        <end position="200"/>
    </location>
</feature>
<evidence type="ECO:0000256" key="9">
    <source>
        <dbReference type="ARBA" id="ARBA00022692"/>
    </source>
</evidence>
<dbReference type="Gene3D" id="3.90.550.10">
    <property type="entry name" value="Spore Coat Polysaccharide Biosynthesis Protein SpsA, Chain A"/>
    <property type="match status" value="1"/>
</dbReference>
<evidence type="ECO:0000256" key="15">
    <source>
        <dbReference type="ARBA" id="ARBA00023157"/>
    </source>
</evidence>
<evidence type="ECO:0000256" key="13">
    <source>
        <dbReference type="ARBA" id="ARBA00023034"/>
    </source>
</evidence>
<name>A0A2I0ANC6_9ASPA</name>
<keyword evidence="8 26" id="KW-0808">Transferase</keyword>
<organism evidence="26 27">
    <name type="scientific">Apostasia shenzhenica</name>
    <dbReference type="NCBI Taxonomy" id="1088818"/>
    <lineage>
        <taxon>Eukaryota</taxon>
        <taxon>Viridiplantae</taxon>
        <taxon>Streptophyta</taxon>
        <taxon>Embryophyta</taxon>
        <taxon>Tracheophyta</taxon>
        <taxon>Spermatophyta</taxon>
        <taxon>Magnoliopsida</taxon>
        <taxon>Liliopsida</taxon>
        <taxon>Asparagales</taxon>
        <taxon>Orchidaceae</taxon>
        <taxon>Apostasioideae</taxon>
        <taxon>Apostasia</taxon>
    </lineage>
</organism>
<dbReference type="Proteomes" id="UP000236161">
    <property type="component" value="Unassembled WGS sequence"/>
</dbReference>
<dbReference type="GO" id="GO:0009312">
    <property type="term" value="P:oligosaccharide biosynthetic process"/>
    <property type="evidence" value="ECO:0007669"/>
    <property type="project" value="InterPro"/>
</dbReference>
<dbReference type="OrthoDB" id="6019616at2759"/>
<evidence type="ECO:0000256" key="24">
    <source>
        <dbReference type="PIRSR" id="PIRSR607754-2"/>
    </source>
</evidence>
<evidence type="ECO:0000256" key="23">
    <source>
        <dbReference type="PIRSR" id="PIRSR607754-1"/>
    </source>
</evidence>
<dbReference type="EC" id="2.4.1.143" evidence="5"/>
<keyword evidence="13" id="KW-0333">Golgi apparatus</keyword>
<dbReference type="GO" id="GO:0008455">
    <property type="term" value="F:alpha-1,6-mannosylglycoprotein 2-beta-N-acetylglucosaminyltransferase activity"/>
    <property type="evidence" value="ECO:0007669"/>
    <property type="project" value="UniProtKB-EC"/>
</dbReference>
<gene>
    <name evidence="26" type="ORF">AXF42_Ash002373</name>
</gene>
<proteinExistence type="inferred from homology"/>
<dbReference type="PANTHER" id="PTHR12871">
    <property type="entry name" value="BETA-1,2-N-ACETYLGLUCOSAMINYLTRANSFERASE II"/>
    <property type="match status" value="1"/>
</dbReference>
<keyword evidence="7 26" id="KW-0328">Glycosyltransferase</keyword>
<evidence type="ECO:0000256" key="8">
    <source>
        <dbReference type="ARBA" id="ARBA00022679"/>
    </source>
</evidence>
<feature type="disulfide bond" evidence="25">
    <location>
        <begin position="322"/>
        <end position="426"/>
    </location>
</feature>
<accession>A0A2I0ANC6</accession>
<evidence type="ECO:0000256" key="18">
    <source>
        <dbReference type="ARBA" id="ARBA00029663"/>
    </source>
</evidence>
<dbReference type="InterPro" id="IPR029044">
    <property type="entry name" value="Nucleotide-diphossugar_trans"/>
</dbReference>
<evidence type="ECO:0000256" key="22">
    <source>
        <dbReference type="ARBA" id="ARBA00093257"/>
    </source>
</evidence>
<evidence type="ECO:0000256" key="25">
    <source>
        <dbReference type="PIRSR" id="PIRSR607754-3"/>
    </source>
</evidence>
<evidence type="ECO:0000256" key="20">
    <source>
        <dbReference type="ARBA" id="ARBA00032552"/>
    </source>
</evidence>
<protein>
    <recommendedName>
        <fullName evidence="6">Alpha-1,6-mannosyl-glycoprotein 2-beta-N-acetylglucosaminyltransferase</fullName>
        <ecNumber evidence="5">2.4.1.143</ecNumber>
    </recommendedName>
    <alternativeName>
        <fullName evidence="21">Beta-1,2-N-acetylglucosaminyltransferase II</fullName>
    </alternativeName>
    <alternativeName>
        <fullName evidence="20">GlcNAc-T II</fullName>
    </alternativeName>
    <alternativeName>
        <fullName evidence="19">Mannoside acetylglucosaminyltransferase 2</fullName>
    </alternativeName>
    <alternativeName>
        <fullName evidence="18">N-glycosyl-oligosaccharide-glycoprotein N-acetylglucosaminyltransferase II</fullName>
    </alternativeName>
</protein>
<feature type="binding site" evidence="23">
    <location>
        <position position="147"/>
    </location>
    <ligand>
        <name>substrate</name>
    </ligand>
</feature>
<keyword evidence="14" id="KW-0472">Membrane</keyword>
<evidence type="ECO:0000256" key="4">
    <source>
        <dbReference type="ARBA" id="ARBA00011011"/>
    </source>
</evidence>
<feature type="binding site" evidence="24">
    <location>
        <position position="249"/>
    </location>
    <ligand>
        <name>Mn(2+)</name>
        <dbReference type="ChEBI" id="CHEBI:29035"/>
    </ligand>
</feature>
<sequence>MAFHKRSRFKDVGFRRLLPLALIILSVALALFLLIITGAVSRASVNFPYQESEKEGPSSSMLEMTDHILLNMEEFNPKLPKLNDFAISLEQRNRLPPRNINLFPNLAENHVKIVLYVHNRPQYLQVVIKSLAEVEGIGETMLIVSHDGYFSEMDEIVQGIRFCQVKQIFSPYSPHLYSDRFPGVSKGDCLEKEDPSVQNCNGNADQYGNYRSPRIVSLKHHWWWMMNTVWDGLPELRRHSGHMLFIEEDHFIYPNAYRNLQLLTALKPMKCPDCFAVNLAPSDVKSKGEGWEKLIAEKIGNVGYAFNRTVWRKIHAKAKEFCWFDDYNWDITMWATVYPSFRTPVFTLRGPRTSATHFGKCGLHQGQDKIKGCIDNGEAKFELDKIDTVPNINMDWPVFVFKKQHGYQPGFRGWGGWGDQRDRELCLSFAYIYHSPQASTDKKYVSKHP</sequence>
<evidence type="ECO:0000256" key="12">
    <source>
        <dbReference type="ARBA" id="ARBA00022989"/>
    </source>
</evidence>
<dbReference type="SUPFAM" id="SSF53448">
    <property type="entry name" value="Nucleotide-diphospho-sugar transferases"/>
    <property type="match status" value="1"/>
</dbReference>
<reference evidence="26 27" key="1">
    <citation type="journal article" date="2017" name="Nature">
        <title>The Apostasia genome and the evolution of orchids.</title>
        <authorList>
            <person name="Zhang G.Q."/>
            <person name="Liu K.W."/>
            <person name="Li Z."/>
            <person name="Lohaus R."/>
            <person name="Hsiao Y.Y."/>
            <person name="Niu S.C."/>
            <person name="Wang J.Y."/>
            <person name="Lin Y.C."/>
            <person name="Xu Q."/>
            <person name="Chen L.J."/>
            <person name="Yoshida K."/>
            <person name="Fujiwara S."/>
            <person name="Wang Z.W."/>
            <person name="Zhang Y.Q."/>
            <person name="Mitsuda N."/>
            <person name="Wang M."/>
            <person name="Liu G.H."/>
            <person name="Pecoraro L."/>
            <person name="Huang H.X."/>
            <person name="Xiao X.J."/>
            <person name="Lin M."/>
            <person name="Wu X.Y."/>
            <person name="Wu W.L."/>
            <person name="Chen Y.Y."/>
            <person name="Chang S.B."/>
            <person name="Sakamoto S."/>
            <person name="Ohme-Takagi M."/>
            <person name="Yagi M."/>
            <person name="Zeng S.J."/>
            <person name="Shen C.Y."/>
            <person name="Yeh C.M."/>
            <person name="Luo Y.B."/>
            <person name="Tsai W.C."/>
            <person name="Van de Peer Y."/>
            <person name="Liu Z.J."/>
        </authorList>
    </citation>
    <scope>NUCLEOTIDE SEQUENCE [LARGE SCALE GENOMIC DNA]</scope>
    <source>
        <strain evidence="27">cv. Shenzhen</strain>
        <tissue evidence="26">Stem</tissue>
    </source>
</reference>
<dbReference type="UniPathway" id="UPA00378"/>
<evidence type="ECO:0000256" key="17">
    <source>
        <dbReference type="ARBA" id="ARBA00023211"/>
    </source>
</evidence>
<comment type="catalytic activity">
    <reaction evidence="22">
        <text>an N(4)-{beta-D-GlcNAc-(1-&gt;2)-alpha-D-Man-(1-&gt;3)-[alpha-D-Man-(1-&gt;6)]-beta-D-Man-(1-&gt;4)-beta-D-GlcNAc-(1-&gt;4)-beta-D-GlcNAc}-L-asparaginyl-[protein] + UDP-N-acetyl-alpha-D-glucosamine = N(4)-{beta-D-GlcNAc-(1-&gt;2)-alpha-D-Man-(1-&gt;3)-[beta-D-GlcNAc-(1-&gt;2)-alpha-D-Man-(1-&gt;6)]-beta-D-Man-(1-&gt;4)-beta-D-GlcNAc-(1-&gt;4)-beta-D-GlcNAc}-L-asparaginyl-[protein] + UDP + H(+)</text>
        <dbReference type="Rhea" id="RHEA:12941"/>
        <dbReference type="Rhea" id="RHEA-COMP:13526"/>
        <dbReference type="Rhea" id="RHEA-COMP:14369"/>
        <dbReference type="ChEBI" id="CHEBI:15378"/>
        <dbReference type="ChEBI" id="CHEBI:57705"/>
        <dbReference type="ChEBI" id="CHEBI:58223"/>
        <dbReference type="ChEBI" id="CHEBI:60615"/>
        <dbReference type="ChEBI" id="CHEBI:60651"/>
        <dbReference type="EC" id="2.4.1.143"/>
    </reaction>
</comment>
<evidence type="ECO:0000256" key="1">
    <source>
        <dbReference type="ARBA" id="ARBA00001936"/>
    </source>
</evidence>
<dbReference type="Pfam" id="PF05060">
    <property type="entry name" value="MGAT2"/>
    <property type="match status" value="1"/>
</dbReference>
<keyword evidence="10 24" id="KW-0479">Metal-binding</keyword>
<comment type="subcellular location">
    <subcellularLocation>
        <location evidence="2">Golgi apparatus membrane</location>
        <topology evidence="2">Single-pass type II membrane protein</topology>
    </subcellularLocation>
</comment>
<evidence type="ECO:0000256" key="6">
    <source>
        <dbReference type="ARBA" id="ARBA00014817"/>
    </source>
</evidence>
<keyword evidence="15 25" id="KW-1015">Disulfide bond</keyword>
<evidence type="ECO:0000256" key="5">
    <source>
        <dbReference type="ARBA" id="ARBA00012613"/>
    </source>
</evidence>
<evidence type="ECO:0000256" key="10">
    <source>
        <dbReference type="ARBA" id="ARBA00022723"/>
    </source>
</evidence>
<dbReference type="GO" id="GO:0005795">
    <property type="term" value="C:Golgi stack"/>
    <property type="evidence" value="ECO:0007669"/>
    <property type="project" value="InterPro"/>
</dbReference>
<evidence type="ECO:0000256" key="14">
    <source>
        <dbReference type="ARBA" id="ARBA00023136"/>
    </source>
</evidence>
<keyword evidence="16" id="KW-0325">Glycoprotein</keyword>
<keyword evidence="12" id="KW-1133">Transmembrane helix</keyword>
<comment type="pathway">
    <text evidence="3">Protein modification; protein glycosylation.</text>
</comment>
<dbReference type="PANTHER" id="PTHR12871:SF0">
    <property type="entry name" value="ALPHA-1,6-MANNOSYL-GLYCOPROTEIN 2-BETA-N-ACETYLGLUCOSAMINYLTRANSFERASE"/>
    <property type="match status" value="1"/>
</dbReference>
<dbReference type="EMBL" id="KZ451969">
    <property type="protein sequence ID" value="PKA57069.1"/>
    <property type="molecule type" value="Genomic_DNA"/>
</dbReference>
<evidence type="ECO:0000313" key="26">
    <source>
        <dbReference type="EMBL" id="PKA57069.1"/>
    </source>
</evidence>
<keyword evidence="11" id="KW-0735">Signal-anchor</keyword>
<evidence type="ECO:0000256" key="16">
    <source>
        <dbReference type="ARBA" id="ARBA00023180"/>
    </source>
</evidence>
<keyword evidence="17 24" id="KW-0464">Manganese</keyword>
<dbReference type="AlphaFoldDB" id="A0A2I0ANC6"/>
<dbReference type="GO" id="GO:0046872">
    <property type="term" value="F:metal ion binding"/>
    <property type="evidence" value="ECO:0007669"/>
    <property type="project" value="UniProtKB-KW"/>
</dbReference>
<dbReference type="InterPro" id="IPR007754">
    <property type="entry name" value="GlcNAc_II"/>
</dbReference>
<dbReference type="GO" id="GO:0006487">
    <property type="term" value="P:protein N-linked glycosylation"/>
    <property type="evidence" value="ECO:0007669"/>
    <property type="project" value="TreeGrafter"/>
</dbReference>
<evidence type="ECO:0000256" key="21">
    <source>
        <dbReference type="ARBA" id="ARBA00032915"/>
    </source>
</evidence>
<dbReference type="STRING" id="1088818.A0A2I0ANC6"/>
<keyword evidence="9" id="KW-0812">Transmembrane</keyword>
<evidence type="ECO:0000256" key="7">
    <source>
        <dbReference type="ARBA" id="ARBA00022676"/>
    </source>
</evidence>
<keyword evidence="27" id="KW-1185">Reference proteome</keyword>
<feature type="binding site" evidence="24">
    <location>
        <position position="357"/>
    </location>
    <ligand>
        <name>Mn(2+)</name>
        <dbReference type="ChEBI" id="CHEBI:29035"/>
    </ligand>
</feature>
<evidence type="ECO:0000313" key="27">
    <source>
        <dbReference type="Proteomes" id="UP000236161"/>
    </source>
</evidence>
<evidence type="ECO:0000256" key="3">
    <source>
        <dbReference type="ARBA" id="ARBA00004922"/>
    </source>
</evidence>
<feature type="disulfide bond" evidence="25">
    <location>
        <begin position="271"/>
        <end position="274"/>
    </location>
</feature>